<dbReference type="GO" id="GO:0016791">
    <property type="term" value="F:phosphatase activity"/>
    <property type="evidence" value="ECO:0007669"/>
    <property type="project" value="TreeGrafter"/>
</dbReference>
<dbReference type="InterPro" id="IPR023214">
    <property type="entry name" value="HAD_sf"/>
</dbReference>
<dbReference type="PANTHER" id="PTHR10000:SF53">
    <property type="entry name" value="5-AMINO-6-(5-PHOSPHO-D-RIBITYLAMINO)URACIL PHOSPHATASE YBJI-RELATED"/>
    <property type="match status" value="1"/>
</dbReference>
<dbReference type="OrthoDB" id="9814970at2"/>
<dbReference type="InterPro" id="IPR006379">
    <property type="entry name" value="HAD-SF_hydro_IIB"/>
</dbReference>
<keyword evidence="2" id="KW-1185">Reference proteome</keyword>
<dbReference type="PANTHER" id="PTHR10000">
    <property type="entry name" value="PHOSPHOSERINE PHOSPHATASE"/>
    <property type="match status" value="1"/>
</dbReference>
<dbReference type="GO" id="GO:0000287">
    <property type="term" value="F:magnesium ion binding"/>
    <property type="evidence" value="ECO:0007669"/>
    <property type="project" value="TreeGrafter"/>
</dbReference>
<reference evidence="1 2" key="1">
    <citation type="submission" date="2016-10" db="EMBL/GenBank/DDBJ databases">
        <title>The whole genome sequencing and assembly of L. cotyniformis subsp. torquens DSM 20004 strain.</title>
        <authorList>
            <person name="Park M.-K."/>
            <person name="Lee Y.-J."/>
            <person name="Yi H."/>
            <person name="Bahn Y.-S."/>
            <person name="Kim J.F."/>
            <person name="Lee D.-W."/>
        </authorList>
    </citation>
    <scope>NUCLEOTIDE SEQUENCE [LARGE SCALE GENOMIC DNA]</scope>
    <source>
        <strain evidence="1 2">DSM 20004</strain>
    </source>
</reference>
<dbReference type="NCBIfam" id="TIGR01484">
    <property type="entry name" value="HAD-SF-IIB"/>
    <property type="match status" value="1"/>
</dbReference>
<proteinExistence type="predicted"/>
<dbReference type="Gene3D" id="3.30.1240.10">
    <property type="match status" value="1"/>
</dbReference>
<dbReference type="RefSeq" id="WP_003678172.1">
    <property type="nucleotide sequence ID" value="NZ_AEOS01000299.1"/>
</dbReference>
<evidence type="ECO:0000313" key="2">
    <source>
        <dbReference type="Proteomes" id="UP000223559"/>
    </source>
</evidence>
<dbReference type="AlphaFoldDB" id="A0A2D1KK27"/>
<name>A0A2D1KK27_9LACO</name>
<dbReference type="Pfam" id="PF08282">
    <property type="entry name" value="Hydrolase_3"/>
    <property type="match status" value="1"/>
</dbReference>
<sequence>MTIKMIVVDMDGTFLNEQNTYDQARFMALYARLQKARIRFVVASGSQYQRLQNQFAAVKDELDFISQNGALVHHGHELLQVSALNDDDLQQTLQLIQQDFPTNMIVQRTISGVRKTYIERQVPAATLTTIQRYYHALEPVDDFFHLSATKIDDQITKIGLTFAPQVNFPAAVQHLRAMLPPTLMSQNSGFNTELIGNTGIDKVTGISELQARYNIAADEIMTFGDNENDLAMLQMTPYGFAMKNAAAAFRQQAPQITIADNDHAGVLATIESLL</sequence>
<dbReference type="GO" id="GO:0005829">
    <property type="term" value="C:cytosol"/>
    <property type="evidence" value="ECO:0007669"/>
    <property type="project" value="TreeGrafter"/>
</dbReference>
<dbReference type="SUPFAM" id="SSF56784">
    <property type="entry name" value="HAD-like"/>
    <property type="match status" value="1"/>
</dbReference>
<dbReference type="Proteomes" id="UP000223559">
    <property type="component" value="Chromosome"/>
</dbReference>
<evidence type="ECO:0000313" key="1">
    <source>
        <dbReference type="EMBL" id="ATO42475.1"/>
    </source>
</evidence>
<dbReference type="SFLD" id="SFLDS00003">
    <property type="entry name" value="Haloacid_Dehalogenase"/>
    <property type="match status" value="1"/>
</dbReference>
<dbReference type="Gene3D" id="3.40.50.1000">
    <property type="entry name" value="HAD superfamily/HAD-like"/>
    <property type="match status" value="1"/>
</dbReference>
<dbReference type="InterPro" id="IPR036412">
    <property type="entry name" value="HAD-like_sf"/>
</dbReference>
<dbReference type="SFLD" id="SFLDG01140">
    <property type="entry name" value="C2.B:_Phosphomannomutase_and_P"/>
    <property type="match status" value="1"/>
</dbReference>
<dbReference type="EMBL" id="CP017697">
    <property type="protein sequence ID" value="ATO42475.1"/>
    <property type="molecule type" value="Genomic_DNA"/>
</dbReference>
<dbReference type="KEGG" id="lcy:LC20004_00435"/>
<organism evidence="1 2">
    <name type="scientific">Loigolactobacillus coryniformis subsp. torquens DSM 20004 = KCTC 3535</name>
    <dbReference type="NCBI Taxonomy" id="1423822"/>
    <lineage>
        <taxon>Bacteria</taxon>
        <taxon>Bacillati</taxon>
        <taxon>Bacillota</taxon>
        <taxon>Bacilli</taxon>
        <taxon>Lactobacillales</taxon>
        <taxon>Lactobacillaceae</taxon>
        <taxon>Loigolactobacillus</taxon>
    </lineage>
</organism>
<protein>
    <submittedName>
        <fullName evidence="1">Uncharacterized protein</fullName>
    </submittedName>
</protein>
<gene>
    <name evidence="1" type="ORF">LC20004_00435</name>
</gene>
<accession>A0A2D1KK27</accession>